<dbReference type="SMART" id="SM00257">
    <property type="entry name" value="LysM"/>
    <property type="match status" value="1"/>
</dbReference>
<proteinExistence type="predicted"/>
<dbReference type="Proteomes" id="UP000054773">
    <property type="component" value="Unassembled WGS sequence"/>
</dbReference>
<evidence type="ECO:0000313" key="4">
    <source>
        <dbReference type="Proteomes" id="UP000054773"/>
    </source>
</evidence>
<protein>
    <submittedName>
        <fullName evidence="3">LysM domain-containing protein</fullName>
    </submittedName>
</protein>
<feature type="chain" id="PRO_5006912952" evidence="1">
    <location>
        <begin position="19"/>
        <end position="352"/>
    </location>
</feature>
<evidence type="ECO:0000313" key="3">
    <source>
        <dbReference type="EMBL" id="KTC94317.1"/>
    </source>
</evidence>
<name>A0A0W0TFT6_LEGER</name>
<keyword evidence="1" id="KW-0732">Signal</keyword>
<gene>
    <name evidence="3" type="ORF">Lery_2484</name>
</gene>
<dbReference type="EMBL" id="LNYA01000034">
    <property type="protein sequence ID" value="KTC94317.1"/>
    <property type="molecule type" value="Genomic_DNA"/>
</dbReference>
<dbReference type="InterPro" id="IPR036779">
    <property type="entry name" value="LysM_dom_sf"/>
</dbReference>
<dbReference type="CDD" id="cd00118">
    <property type="entry name" value="LysM"/>
    <property type="match status" value="1"/>
</dbReference>
<dbReference type="Pfam" id="PF01476">
    <property type="entry name" value="LysM"/>
    <property type="match status" value="1"/>
</dbReference>
<dbReference type="PANTHER" id="PTHR34700">
    <property type="entry name" value="POTASSIUM BINDING PROTEIN KBP"/>
    <property type="match status" value="1"/>
</dbReference>
<dbReference type="InterPro" id="IPR018392">
    <property type="entry name" value="LysM"/>
</dbReference>
<dbReference type="AlphaFoldDB" id="A0A0W0TFT6"/>
<evidence type="ECO:0000259" key="2">
    <source>
        <dbReference type="PROSITE" id="PS51782"/>
    </source>
</evidence>
<dbReference type="PANTHER" id="PTHR34700:SF4">
    <property type="entry name" value="PHAGE-LIKE ELEMENT PBSX PROTEIN XKDP"/>
    <property type="match status" value="1"/>
</dbReference>
<sequence>MRYLLIILCFFLSFDLHAFSSAPHVTSLRSDYPRRYVVQPGDTLWSIATKYLNRPWEWKALWHANPTIKNPNRLYPGAVLELNFYHRHPYLKVLSNGTIKLSPHMRPMPSDAAIAPIPLMDIKPFLNASLVMDKNLLAQAPYIVAFTGEHMLGGQGDEVYVKKLHPSRKMPRGATISYAIYRPECPYLEPVTHRQLGYKATLVGYGELVRGGEPATILLTEITEGVKIRDRVMLNDFPEFKLNFLPKTPSYPIRGSIIDLPGGLPSGSTQGAVGLVAVIDRGDDAGLEAGDVLAIYSEQRLIRDPLNRQEEILLPRERVGEMMIFRVFSKTSFALVVRSTRAVHLLDKVTNP</sequence>
<comment type="caution">
    <text evidence="3">The sequence shown here is derived from an EMBL/GenBank/DDBJ whole genome shotgun (WGS) entry which is preliminary data.</text>
</comment>
<organism evidence="3 4">
    <name type="scientific">Legionella erythra</name>
    <dbReference type="NCBI Taxonomy" id="448"/>
    <lineage>
        <taxon>Bacteria</taxon>
        <taxon>Pseudomonadati</taxon>
        <taxon>Pseudomonadota</taxon>
        <taxon>Gammaproteobacteria</taxon>
        <taxon>Legionellales</taxon>
        <taxon>Legionellaceae</taxon>
        <taxon>Legionella</taxon>
    </lineage>
</organism>
<dbReference type="STRING" id="448.Lery_2484"/>
<feature type="domain" description="LysM" evidence="2">
    <location>
        <begin position="34"/>
        <end position="82"/>
    </location>
</feature>
<reference evidence="3 4" key="1">
    <citation type="submission" date="2015-11" db="EMBL/GenBank/DDBJ databases">
        <title>Genomic analysis of 38 Legionella species identifies large and diverse effector repertoires.</title>
        <authorList>
            <person name="Burstein D."/>
            <person name="Amaro F."/>
            <person name="Zusman T."/>
            <person name="Lifshitz Z."/>
            <person name="Cohen O."/>
            <person name="Gilbert J.A."/>
            <person name="Pupko T."/>
            <person name="Shuman H.A."/>
            <person name="Segal G."/>
        </authorList>
    </citation>
    <scope>NUCLEOTIDE SEQUENCE [LARGE SCALE GENOMIC DNA]</scope>
    <source>
        <strain evidence="3 4">SE-32A-C8</strain>
    </source>
</reference>
<keyword evidence="4" id="KW-1185">Reference proteome</keyword>
<dbReference type="InterPro" id="IPR052196">
    <property type="entry name" value="Bact_Kbp"/>
</dbReference>
<dbReference type="SUPFAM" id="SSF54106">
    <property type="entry name" value="LysM domain"/>
    <property type="match status" value="1"/>
</dbReference>
<dbReference type="RefSeq" id="WP_058527578.1">
    <property type="nucleotide sequence ID" value="NZ_CAAAHY010000003.1"/>
</dbReference>
<dbReference type="PROSITE" id="PS51782">
    <property type="entry name" value="LYSM"/>
    <property type="match status" value="1"/>
</dbReference>
<accession>A0A0W0TFT6</accession>
<dbReference type="OrthoDB" id="9765158at2"/>
<evidence type="ECO:0000256" key="1">
    <source>
        <dbReference type="SAM" id="SignalP"/>
    </source>
</evidence>
<dbReference type="Gene3D" id="3.10.350.10">
    <property type="entry name" value="LysM domain"/>
    <property type="match status" value="1"/>
</dbReference>
<feature type="signal peptide" evidence="1">
    <location>
        <begin position="1"/>
        <end position="18"/>
    </location>
</feature>
<dbReference type="PATRIC" id="fig|448.7.peg.2609"/>